<reference evidence="3" key="1">
    <citation type="journal article" date="2019" name="Int. J. Syst. Evol. Microbiol.">
        <title>The Global Catalogue of Microorganisms (GCM) 10K type strain sequencing project: providing services to taxonomists for standard genome sequencing and annotation.</title>
        <authorList>
            <consortium name="The Broad Institute Genomics Platform"/>
            <consortium name="The Broad Institute Genome Sequencing Center for Infectious Disease"/>
            <person name="Wu L."/>
            <person name="Ma J."/>
        </authorList>
    </citation>
    <scope>NUCLEOTIDE SEQUENCE [LARGE SCALE GENOMIC DNA]</scope>
    <source>
        <strain evidence="3">JCM 30846</strain>
    </source>
</reference>
<evidence type="ECO:0000313" key="3">
    <source>
        <dbReference type="Proteomes" id="UP001499884"/>
    </source>
</evidence>
<dbReference type="Pfam" id="PF04954">
    <property type="entry name" value="SIP"/>
    <property type="match status" value="1"/>
</dbReference>
<comment type="caution">
    <text evidence="2">The sequence shown here is derived from an EMBL/GenBank/DDBJ whole genome shotgun (WGS) entry which is preliminary data.</text>
</comment>
<dbReference type="Pfam" id="PF08021">
    <property type="entry name" value="FAD_binding_9"/>
    <property type="match status" value="1"/>
</dbReference>
<dbReference type="Gene3D" id="2.40.30.10">
    <property type="entry name" value="Translation factors"/>
    <property type="match status" value="1"/>
</dbReference>
<proteinExistence type="predicted"/>
<dbReference type="InterPro" id="IPR039261">
    <property type="entry name" value="FNR_nucleotide-bd"/>
</dbReference>
<feature type="domain" description="FAD-binding FR-type" evidence="1">
    <location>
        <begin position="12"/>
        <end position="146"/>
    </location>
</feature>
<dbReference type="Gene3D" id="3.40.50.80">
    <property type="entry name" value="Nucleotide-binding domain of ferredoxin-NADP reductase (FNR) module"/>
    <property type="match status" value="1"/>
</dbReference>
<evidence type="ECO:0000313" key="2">
    <source>
        <dbReference type="EMBL" id="GAA3726261.1"/>
    </source>
</evidence>
<evidence type="ECO:0000259" key="1">
    <source>
        <dbReference type="PROSITE" id="PS51384"/>
    </source>
</evidence>
<dbReference type="PANTHER" id="PTHR30157">
    <property type="entry name" value="FERRIC REDUCTASE, NADPH-DEPENDENT"/>
    <property type="match status" value="1"/>
</dbReference>
<accession>A0ABP7F1N3</accession>
<keyword evidence="3" id="KW-1185">Reference proteome</keyword>
<dbReference type="InterPro" id="IPR017927">
    <property type="entry name" value="FAD-bd_FR_type"/>
</dbReference>
<dbReference type="InterPro" id="IPR039374">
    <property type="entry name" value="SIP_fam"/>
</dbReference>
<dbReference type="PANTHER" id="PTHR30157:SF0">
    <property type="entry name" value="NADPH-DEPENDENT FERRIC-CHELATE REDUCTASE"/>
    <property type="match status" value="1"/>
</dbReference>
<name>A0ABP7F1N3_9ACTN</name>
<dbReference type="Proteomes" id="UP001499884">
    <property type="component" value="Unassembled WGS sequence"/>
</dbReference>
<gene>
    <name evidence="2" type="ORF">GCM10023082_25300</name>
</gene>
<protein>
    <submittedName>
        <fullName evidence="2">Siderophore-interacting protein</fullName>
    </submittedName>
</protein>
<dbReference type="EMBL" id="BAABEP010000013">
    <property type="protein sequence ID" value="GAA3726261.1"/>
    <property type="molecule type" value="Genomic_DNA"/>
</dbReference>
<organism evidence="2 3">
    <name type="scientific">Streptomyces tremellae</name>
    <dbReference type="NCBI Taxonomy" id="1124239"/>
    <lineage>
        <taxon>Bacteria</taxon>
        <taxon>Bacillati</taxon>
        <taxon>Actinomycetota</taxon>
        <taxon>Actinomycetes</taxon>
        <taxon>Kitasatosporales</taxon>
        <taxon>Streptomycetaceae</taxon>
        <taxon>Streptomyces</taxon>
    </lineage>
</organism>
<dbReference type="InterPro" id="IPR007037">
    <property type="entry name" value="SIP_rossman_dom"/>
</dbReference>
<dbReference type="PROSITE" id="PS51384">
    <property type="entry name" value="FAD_FR"/>
    <property type="match status" value="1"/>
</dbReference>
<dbReference type="InterPro" id="IPR013113">
    <property type="entry name" value="SIP_FAD-bd"/>
</dbReference>
<dbReference type="RefSeq" id="WP_345645445.1">
    <property type="nucleotide sequence ID" value="NZ_BAABEP010000013.1"/>
</dbReference>
<dbReference type="CDD" id="cd06193">
    <property type="entry name" value="siderophore_interacting"/>
    <property type="match status" value="1"/>
</dbReference>
<sequence>MASRTRIQPDSPALFRASVLASTRLTPSMQRVTVQGEQLLDFPWRGYDHWFRLFFRHPYQDRFHPPEVVGTTWWKPYLSMPEETRPYCANYTVAGFRAERGELDIDVVLHRGDDGALEGGVAIWAASVAPGEQLALLDQGVLFDPPADAASVLLVADESGLPAVAGILRSLPPGTVGRVLQEVPLEADRRALSAPPGMRVEWLPRADARAVPGAKALAALRECAGIDPRGYAFVVGERTLAAEGRRHLHGAGMPKERITFSGFWRTAQAPAVAVASGG</sequence>